<organism evidence="1 2">
    <name type="scientific">Blautia intestinihominis</name>
    <dbReference type="NCBI Taxonomy" id="3133152"/>
    <lineage>
        <taxon>Bacteria</taxon>
        <taxon>Bacillati</taxon>
        <taxon>Bacillota</taxon>
        <taxon>Clostridia</taxon>
        <taxon>Lachnospirales</taxon>
        <taxon>Lachnospiraceae</taxon>
        <taxon>Blautia</taxon>
    </lineage>
</organism>
<name>A0ABV1ALE7_9FIRM</name>
<gene>
    <name evidence="1" type="ORF">WMO75_09790</name>
</gene>
<dbReference type="EMBL" id="JBBMEI010000027">
    <property type="protein sequence ID" value="MEQ2358622.1"/>
    <property type="molecule type" value="Genomic_DNA"/>
</dbReference>
<accession>A0ABV1ALE7</accession>
<proteinExistence type="predicted"/>
<keyword evidence="2" id="KW-1185">Reference proteome</keyword>
<evidence type="ECO:0000313" key="2">
    <source>
        <dbReference type="Proteomes" id="UP001446032"/>
    </source>
</evidence>
<dbReference type="Proteomes" id="UP001446032">
    <property type="component" value="Unassembled WGS sequence"/>
</dbReference>
<sequence>MREEYLAEEMNERDDLFEDIPDDELEEVEREARELRSWFENPDMWAGKSVHDYMEDGWSEDHWYEEDEDIDDSDVDIFTDEFDYDDASLLNLISEEPDESNEEMFEEEDDETLWKSDEEDVVEMDLDDPDVFAFLYMFYMEHADCTGCKMQEGDEI</sequence>
<dbReference type="RefSeq" id="WP_118698532.1">
    <property type="nucleotide sequence ID" value="NZ_JBBMEI010000027.1"/>
</dbReference>
<reference evidence="1 2" key="1">
    <citation type="submission" date="2024-03" db="EMBL/GenBank/DDBJ databases">
        <title>Human intestinal bacterial collection.</title>
        <authorList>
            <person name="Pauvert C."/>
            <person name="Hitch T.C.A."/>
            <person name="Clavel T."/>
        </authorList>
    </citation>
    <scope>NUCLEOTIDE SEQUENCE [LARGE SCALE GENOMIC DNA]</scope>
    <source>
        <strain evidence="1 2">CLA-AA-H95</strain>
    </source>
</reference>
<protein>
    <submittedName>
        <fullName evidence="1">Uncharacterized protein</fullName>
    </submittedName>
</protein>
<evidence type="ECO:0000313" key="1">
    <source>
        <dbReference type="EMBL" id="MEQ2358622.1"/>
    </source>
</evidence>
<comment type="caution">
    <text evidence="1">The sequence shown here is derived from an EMBL/GenBank/DDBJ whole genome shotgun (WGS) entry which is preliminary data.</text>
</comment>